<organism evidence="2 3">
    <name type="scientific">Amblyomma americanum</name>
    <name type="common">Lone star tick</name>
    <dbReference type="NCBI Taxonomy" id="6943"/>
    <lineage>
        <taxon>Eukaryota</taxon>
        <taxon>Metazoa</taxon>
        <taxon>Ecdysozoa</taxon>
        <taxon>Arthropoda</taxon>
        <taxon>Chelicerata</taxon>
        <taxon>Arachnida</taxon>
        <taxon>Acari</taxon>
        <taxon>Parasitiformes</taxon>
        <taxon>Ixodida</taxon>
        <taxon>Ixodoidea</taxon>
        <taxon>Ixodidae</taxon>
        <taxon>Amblyomminae</taxon>
        <taxon>Amblyomma</taxon>
    </lineage>
</organism>
<reference evidence="2 3" key="1">
    <citation type="journal article" date="2023" name="Arcadia Sci">
        <title>De novo assembly of a long-read Amblyomma americanum tick genome.</title>
        <authorList>
            <person name="Chou S."/>
            <person name="Poskanzer K.E."/>
            <person name="Rollins M."/>
            <person name="Thuy-Boun P.S."/>
        </authorList>
    </citation>
    <scope>NUCLEOTIDE SEQUENCE [LARGE SCALE GENOMIC DNA]</scope>
    <source>
        <strain evidence="2">F_SG_1</strain>
        <tissue evidence="2">Salivary glands</tissue>
    </source>
</reference>
<feature type="region of interest" description="Disordered" evidence="1">
    <location>
        <begin position="1"/>
        <end position="70"/>
    </location>
</feature>
<proteinExistence type="predicted"/>
<accession>A0AAQ4FNH0</accession>
<dbReference type="AlphaFoldDB" id="A0AAQ4FNH0"/>
<keyword evidence="3" id="KW-1185">Reference proteome</keyword>
<name>A0AAQ4FNH0_AMBAM</name>
<dbReference type="Proteomes" id="UP001321473">
    <property type="component" value="Unassembled WGS sequence"/>
</dbReference>
<feature type="compositionally biased region" description="Low complexity" evidence="1">
    <location>
        <begin position="19"/>
        <end position="50"/>
    </location>
</feature>
<protein>
    <submittedName>
        <fullName evidence="2">Uncharacterized protein</fullName>
    </submittedName>
</protein>
<sequence length="110" mass="11929">MEDLPADLAPLAPWEPPDTEAAPTTIPEPVTTTTTKVTTTEVTTTASTTTPSPPTVTNGGSTQSGTFNSSVNLDEYEEVFEYYYVYDDNDTTPSSTRPPTQYAEYLLPIN</sequence>
<dbReference type="EMBL" id="JARKHS020000472">
    <property type="protein sequence ID" value="KAK8788794.1"/>
    <property type="molecule type" value="Genomic_DNA"/>
</dbReference>
<comment type="caution">
    <text evidence="2">The sequence shown here is derived from an EMBL/GenBank/DDBJ whole genome shotgun (WGS) entry which is preliminary data.</text>
</comment>
<gene>
    <name evidence="2" type="ORF">V5799_021435</name>
</gene>
<evidence type="ECO:0000256" key="1">
    <source>
        <dbReference type="SAM" id="MobiDB-lite"/>
    </source>
</evidence>
<feature type="compositionally biased region" description="Polar residues" evidence="1">
    <location>
        <begin position="58"/>
        <end position="70"/>
    </location>
</feature>
<evidence type="ECO:0000313" key="3">
    <source>
        <dbReference type="Proteomes" id="UP001321473"/>
    </source>
</evidence>
<evidence type="ECO:0000313" key="2">
    <source>
        <dbReference type="EMBL" id="KAK8788794.1"/>
    </source>
</evidence>